<proteinExistence type="predicted"/>
<organism evidence="1 2">
    <name type="scientific">Chryseobacterium lathyri</name>
    <dbReference type="NCBI Taxonomy" id="395933"/>
    <lineage>
        <taxon>Bacteria</taxon>
        <taxon>Pseudomonadati</taxon>
        <taxon>Bacteroidota</taxon>
        <taxon>Flavobacteriia</taxon>
        <taxon>Flavobacteriales</taxon>
        <taxon>Weeksellaceae</taxon>
        <taxon>Chryseobacterium group</taxon>
        <taxon>Chryseobacterium</taxon>
    </lineage>
</organism>
<keyword evidence="2" id="KW-1185">Reference proteome</keyword>
<comment type="caution">
    <text evidence="1">The sequence shown here is derived from an EMBL/GenBank/DDBJ whole genome shotgun (WGS) entry which is preliminary data.</text>
</comment>
<sequence>MEQQLLQKVKDYLDKKGFTINIEQLSYSGIRKNSPLFEGEGTKPMHVITCSI</sequence>
<evidence type="ECO:0000313" key="1">
    <source>
        <dbReference type="EMBL" id="MDP9958654.1"/>
    </source>
</evidence>
<accession>A0ABT9SGV2</accession>
<protein>
    <submittedName>
        <fullName evidence="1">Uncharacterized protein</fullName>
    </submittedName>
</protein>
<name>A0ABT9SGV2_9FLAO</name>
<reference evidence="1 2" key="1">
    <citation type="submission" date="2023-07" db="EMBL/GenBank/DDBJ databases">
        <title>Sorghum-associated microbial communities from plants grown in Nebraska, USA.</title>
        <authorList>
            <person name="Schachtman D."/>
        </authorList>
    </citation>
    <scope>NUCLEOTIDE SEQUENCE [LARGE SCALE GENOMIC DNA]</scope>
    <source>
        <strain evidence="1 2">CC351</strain>
    </source>
</reference>
<gene>
    <name evidence="1" type="ORF">J2T04_000521</name>
</gene>
<dbReference type="EMBL" id="JAUSRL010000001">
    <property type="protein sequence ID" value="MDP9958654.1"/>
    <property type="molecule type" value="Genomic_DNA"/>
</dbReference>
<dbReference type="Proteomes" id="UP001235513">
    <property type="component" value="Unassembled WGS sequence"/>
</dbReference>
<evidence type="ECO:0000313" key="2">
    <source>
        <dbReference type="Proteomes" id="UP001235513"/>
    </source>
</evidence>